<comment type="similarity">
    <text evidence="1 7 8">Belongs to the universal ribosomal protein uL22 family.</text>
</comment>
<dbReference type="CDD" id="cd00336">
    <property type="entry name" value="Ribosomal_L22"/>
    <property type="match status" value="1"/>
</dbReference>
<keyword evidence="3 7" id="KW-0694">RNA-binding</keyword>
<dbReference type="Gene3D" id="3.90.470.10">
    <property type="entry name" value="Ribosomal protein L22/L17"/>
    <property type="match status" value="1"/>
</dbReference>
<evidence type="ECO:0000256" key="8">
    <source>
        <dbReference type="RuleBase" id="RU004005"/>
    </source>
</evidence>
<dbReference type="GO" id="GO:0006412">
    <property type="term" value="P:translation"/>
    <property type="evidence" value="ECO:0007669"/>
    <property type="project" value="UniProtKB-UniRule"/>
</dbReference>
<evidence type="ECO:0000256" key="9">
    <source>
        <dbReference type="RuleBase" id="RU004006"/>
    </source>
</evidence>
<evidence type="ECO:0000256" key="10">
    <source>
        <dbReference type="RuleBase" id="RU004008"/>
    </source>
</evidence>
<dbReference type="Proteomes" id="UP000034772">
    <property type="component" value="Unassembled WGS sequence"/>
</dbReference>
<accession>A0A0G1U113</accession>
<sequence length="116" mass="12834">MLITAQAKNIRTSPRKIRLVADLVRPLGLDQALLTLKNLRKRAALSLLKVLRQAQANAVNNLNLPKDKLKIKTIEINTGPTYKRGRAVSKGRGHSIKKRTSHIKIVLEGNGPKSKS</sequence>
<dbReference type="InterPro" id="IPR036394">
    <property type="entry name" value="Ribosomal_uL22_sf"/>
</dbReference>
<dbReference type="NCBIfam" id="TIGR01044">
    <property type="entry name" value="rplV_bact"/>
    <property type="match status" value="1"/>
</dbReference>
<keyword evidence="2 7" id="KW-0699">rRNA-binding</keyword>
<gene>
    <name evidence="7" type="primary">rplV</name>
    <name evidence="11" type="ORF">UY17_C0010G0007</name>
</gene>
<name>A0A0G1U113_9BACT</name>
<dbReference type="Pfam" id="PF00237">
    <property type="entry name" value="Ribosomal_L22"/>
    <property type="match status" value="1"/>
</dbReference>
<comment type="function">
    <text evidence="7 10">This protein binds specifically to 23S rRNA; its binding is stimulated by other ribosomal proteins, e.g., L4, L17, and L20. It is important during the early stages of 50S assembly. It makes multiple contacts with different domains of the 23S rRNA in the assembled 50S subunit and ribosome.</text>
</comment>
<evidence type="ECO:0000313" key="12">
    <source>
        <dbReference type="Proteomes" id="UP000034772"/>
    </source>
</evidence>
<keyword evidence="4 7" id="KW-0689">Ribosomal protein</keyword>
<dbReference type="AlphaFoldDB" id="A0A0G1U113"/>
<evidence type="ECO:0000256" key="5">
    <source>
        <dbReference type="ARBA" id="ARBA00023274"/>
    </source>
</evidence>
<dbReference type="InterPro" id="IPR001063">
    <property type="entry name" value="Ribosomal_uL22"/>
</dbReference>
<evidence type="ECO:0000256" key="7">
    <source>
        <dbReference type="HAMAP-Rule" id="MF_01331"/>
    </source>
</evidence>
<dbReference type="GO" id="GO:0019843">
    <property type="term" value="F:rRNA binding"/>
    <property type="evidence" value="ECO:0007669"/>
    <property type="project" value="UniProtKB-UniRule"/>
</dbReference>
<protein>
    <recommendedName>
        <fullName evidence="6 7">Large ribosomal subunit protein uL22</fullName>
    </recommendedName>
</protein>
<evidence type="ECO:0000256" key="3">
    <source>
        <dbReference type="ARBA" id="ARBA00022884"/>
    </source>
</evidence>
<comment type="subunit">
    <text evidence="7 9">Part of the 50S ribosomal subunit.</text>
</comment>
<keyword evidence="5 7" id="KW-0687">Ribonucleoprotein</keyword>
<evidence type="ECO:0000313" key="11">
    <source>
        <dbReference type="EMBL" id="KKU87724.1"/>
    </source>
</evidence>
<dbReference type="PANTHER" id="PTHR13501:SF8">
    <property type="entry name" value="LARGE RIBOSOMAL SUBUNIT PROTEIN UL22M"/>
    <property type="match status" value="1"/>
</dbReference>
<dbReference type="EMBL" id="LCOZ01000010">
    <property type="protein sequence ID" value="KKU87724.1"/>
    <property type="molecule type" value="Genomic_DNA"/>
</dbReference>
<dbReference type="PANTHER" id="PTHR13501">
    <property type="entry name" value="CHLOROPLAST 50S RIBOSOMAL PROTEIN L22-RELATED"/>
    <property type="match status" value="1"/>
</dbReference>
<evidence type="ECO:0000256" key="1">
    <source>
        <dbReference type="ARBA" id="ARBA00009451"/>
    </source>
</evidence>
<organism evidence="11 12">
    <name type="scientific">Candidatus Beckwithbacteria bacterium GW2011_GWC2_47_9</name>
    <dbReference type="NCBI Taxonomy" id="1618373"/>
    <lineage>
        <taxon>Bacteria</taxon>
        <taxon>Candidatus Beckwithiibacteriota</taxon>
    </lineage>
</organism>
<dbReference type="InterPro" id="IPR047867">
    <property type="entry name" value="Ribosomal_uL22_bac/org-type"/>
</dbReference>
<dbReference type="SUPFAM" id="SSF54843">
    <property type="entry name" value="Ribosomal protein L22"/>
    <property type="match status" value="1"/>
</dbReference>
<dbReference type="GO" id="GO:0015934">
    <property type="term" value="C:large ribosomal subunit"/>
    <property type="evidence" value="ECO:0007669"/>
    <property type="project" value="InterPro"/>
</dbReference>
<reference evidence="11 12" key="1">
    <citation type="journal article" date="2015" name="Nature">
        <title>rRNA introns, odd ribosomes, and small enigmatic genomes across a large radiation of phyla.</title>
        <authorList>
            <person name="Brown C.T."/>
            <person name="Hug L.A."/>
            <person name="Thomas B.C."/>
            <person name="Sharon I."/>
            <person name="Castelle C.J."/>
            <person name="Singh A."/>
            <person name="Wilkins M.J."/>
            <person name="Williams K.H."/>
            <person name="Banfield J.F."/>
        </authorList>
    </citation>
    <scope>NUCLEOTIDE SEQUENCE [LARGE SCALE GENOMIC DNA]</scope>
</reference>
<evidence type="ECO:0000256" key="4">
    <source>
        <dbReference type="ARBA" id="ARBA00022980"/>
    </source>
</evidence>
<evidence type="ECO:0000256" key="2">
    <source>
        <dbReference type="ARBA" id="ARBA00022730"/>
    </source>
</evidence>
<comment type="caution">
    <text evidence="11">The sequence shown here is derived from an EMBL/GenBank/DDBJ whole genome shotgun (WGS) entry which is preliminary data.</text>
</comment>
<dbReference type="GO" id="GO:0003735">
    <property type="term" value="F:structural constituent of ribosome"/>
    <property type="evidence" value="ECO:0007669"/>
    <property type="project" value="InterPro"/>
</dbReference>
<comment type="function">
    <text evidence="7">The globular domain of the protein is located near the polypeptide exit tunnel on the outside of the subunit, while an extended beta-hairpin is found that lines the wall of the exit tunnel in the center of the 70S ribosome.</text>
</comment>
<dbReference type="InterPro" id="IPR005727">
    <property type="entry name" value="Ribosomal_uL22_bac/chlpt-type"/>
</dbReference>
<proteinExistence type="inferred from homology"/>
<evidence type="ECO:0000256" key="6">
    <source>
        <dbReference type="ARBA" id="ARBA00035207"/>
    </source>
</evidence>
<dbReference type="HAMAP" id="MF_01331_B">
    <property type="entry name" value="Ribosomal_uL22_B"/>
    <property type="match status" value="1"/>
</dbReference>